<name>A0A858BX40_9FIRM</name>
<dbReference type="Gene3D" id="2.40.30.130">
    <property type="match status" value="1"/>
</dbReference>
<dbReference type="Gene3D" id="3.30.980.10">
    <property type="entry name" value="Threonyl-trna Synthetase, Chain A, domain 2"/>
    <property type="match status" value="1"/>
</dbReference>
<evidence type="ECO:0000256" key="3">
    <source>
        <dbReference type="ARBA" id="ARBA00022723"/>
    </source>
</evidence>
<dbReference type="SUPFAM" id="SSF50447">
    <property type="entry name" value="Translation proteins"/>
    <property type="match status" value="1"/>
</dbReference>
<dbReference type="InterPro" id="IPR018165">
    <property type="entry name" value="Ala-tRNA-synth_IIc_core"/>
</dbReference>
<dbReference type="InterPro" id="IPR018163">
    <property type="entry name" value="Thr/Ala-tRNA-synth_IIc_edit"/>
</dbReference>
<dbReference type="SUPFAM" id="SSF55186">
    <property type="entry name" value="ThrRS/AlaRS common domain"/>
    <property type="match status" value="1"/>
</dbReference>
<accession>A0A858BX40</accession>
<evidence type="ECO:0000256" key="1">
    <source>
        <dbReference type="ARBA" id="ARBA00001947"/>
    </source>
</evidence>
<dbReference type="GO" id="GO:0003676">
    <property type="term" value="F:nucleic acid binding"/>
    <property type="evidence" value="ECO:0007669"/>
    <property type="project" value="InterPro"/>
</dbReference>
<dbReference type="GO" id="GO:0006419">
    <property type="term" value="P:alanyl-tRNA aminoacylation"/>
    <property type="evidence" value="ECO:0007669"/>
    <property type="project" value="InterPro"/>
</dbReference>
<protein>
    <submittedName>
        <fullName evidence="6">Alanyl-tRNA editing protein</fullName>
    </submittedName>
</protein>
<dbReference type="GO" id="GO:0002161">
    <property type="term" value="F:aminoacyl-tRNA deacylase activity"/>
    <property type="evidence" value="ECO:0007669"/>
    <property type="project" value="UniProtKB-ARBA"/>
</dbReference>
<proteinExistence type="predicted"/>
<dbReference type="KEGG" id="abut:Ami103574_14970"/>
<evidence type="ECO:0000313" key="7">
    <source>
        <dbReference type="Proteomes" id="UP000466848"/>
    </source>
</evidence>
<dbReference type="GO" id="GO:0046872">
    <property type="term" value="F:metal ion binding"/>
    <property type="evidence" value="ECO:0007669"/>
    <property type="project" value="UniProtKB-KW"/>
</dbReference>
<dbReference type="PANTHER" id="PTHR43462">
    <property type="entry name" value="ALANYL-TRNA EDITING PROTEIN"/>
    <property type="match status" value="1"/>
</dbReference>
<dbReference type="InterPro" id="IPR018164">
    <property type="entry name" value="Ala-tRNA-synth_IIc_N"/>
</dbReference>
<dbReference type="Proteomes" id="UP000466848">
    <property type="component" value="Chromosome"/>
</dbReference>
<dbReference type="GO" id="GO:0005524">
    <property type="term" value="F:ATP binding"/>
    <property type="evidence" value="ECO:0007669"/>
    <property type="project" value="InterPro"/>
</dbReference>
<feature type="domain" description="Alanyl-transfer RNA synthetases family profile" evidence="5">
    <location>
        <begin position="1"/>
        <end position="253"/>
    </location>
</feature>
<dbReference type="Pfam" id="PF01411">
    <property type="entry name" value="tRNA-synt_2c"/>
    <property type="match status" value="1"/>
</dbReference>
<keyword evidence="7" id="KW-1185">Reference proteome</keyword>
<comment type="subcellular location">
    <subcellularLocation>
        <location evidence="2">Cytoplasm</location>
    </subcellularLocation>
</comment>
<dbReference type="GO" id="GO:0005737">
    <property type="term" value="C:cytoplasm"/>
    <property type="evidence" value="ECO:0007669"/>
    <property type="project" value="UniProtKB-SubCell"/>
</dbReference>
<organism evidence="6 7">
    <name type="scientific">Aminipila butyrica</name>
    <dbReference type="NCBI Taxonomy" id="433296"/>
    <lineage>
        <taxon>Bacteria</taxon>
        <taxon>Bacillati</taxon>
        <taxon>Bacillota</taxon>
        <taxon>Clostridia</taxon>
        <taxon>Peptostreptococcales</taxon>
        <taxon>Anaerovoracaceae</taxon>
        <taxon>Aminipila</taxon>
    </lineage>
</organism>
<evidence type="ECO:0000256" key="2">
    <source>
        <dbReference type="ARBA" id="ARBA00004496"/>
    </source>
</evidence>
<dbReference type="AlphaFoldDB" id="A0A858BX40"/>
<dbReference type="InterPro" id="IPR051335">
    <property type="entry name" value="Alanyl-tRNA_Editing_Enzymes"/>
</dbReference>
<evidence type="ECO:0000259" key="5">
    <source>
        <dbReference type="PROSITE" id="PS50860"/>
    </source>
</evidence>
<dbReference type="SMART" id="SM00863">
    <property type="entry name" value="tRNA_SAD"/>
    <property type="match status" value="1"/>
</dbReference>
<dbReference type="InterPro" id="IPR012947">
    <property type="entry name" value="tRNA_SAD"/>
</dbReference>
<dbReference type="GO" id="GO:0004813">
    <property type="term" value="F:alanine-tRNA ligase activity"/>
    <property type="evidence" value="ECO:0007669"/>
    <property type="project" value="InterPro"/>
</dbReference>
<dbReference type="EMBL" id="CP048649">
    <property type="protein sequence ID" value="QIB70513.1"/>
    <property type="molecule type" value="Genomic_DNA"/>
</dbReference>
<comment type="cofactor">
    <cofactor evidence="1">
        <name>Zn(2+)</name>
        <dbReference type="ChEBI" id="CHEBI:29105"/>
    </cofactor>
</comment>
<dbReference type="Gene3D" id="3.10.310.40">
    <property type="match status" value="1"/>
</dbReference>
<dbReference type="InterPro" id="IPR009000">
    <property type="entry name" value="Transl_B-barrel_sf"/>
</dbReference>
<evidence type="ECO:0000256" key="4">
    <source>
        <dbReference type="ARBA" id="ARBA00022833"/>
    </source>
</evidence>
<gene>
    <name evidence="6" type="ORF">Ami103574_14970</name>
</gene>
<dbReference type="Pfam" id="PF07973">
    <property type="entry name" value="tRNA_SAD"/>
    <property type="match status" value="1"/>
</dbReference>
<sequence length="411" mass="46930">MKTRKLYQKDPYQKNCTAIIVDILETEKFSILVLDQTVFFPTGGGQSCDQGEINDLAVLDVYEKEGIIFHKIEDSNSNIVWNTGDEVFCKIDWNHRFLNMQRHCGEHILSGILYREYGGINRGFHMGENYMTIDISLEENPTFQTLTWDMAQQAEQLTNQVIWADTPVIIRHFDTKEEAETLPLRKVLVLEEDITIVCVGDVTQPADCVACCGTHPKSAAQVGLLKILKVENYKGMFRLYCEAGSKAMELFDQYHQVLSRLNQRYSANSDDLPDKIAAQEEKYKLVKNELYQLKQSLIRDRISQISEELNDSKASHQRILVKEYSDLKVEDLLHIGRPLIPTLSRLLLLLSRAENTVLLFSDGKLDCGKLVKENADIYQGKGGGNSTNARAIFPKVEYVDTFIDLLDKHLR</sequence>
<dbReference type="PANTHER" id="PTHR43462:SF1">
    <property type="entry name" value="ALANYL-TRNA EDITING PROTEIN AARSD1"/>
    <property type="match status" value="1"/>
</dbReference>
<evidence type="ECO:0000313" key="6">
    <source>
        <dbReference type="EMBL" id="QIB70513.1"/>
    </source>
</evidence>
<dbReference type="PROSITE" id="PS50860">
    <property type="entry name" value="AA_TRNA_LIGASE_II_ALA"/>
    <property type="match status" value="1"/>
</dbReference>
<reference evidence="6 7" key="1">
    <citation type="submission" date="2020-02" db="EMBL/GenBank/DDBJ databases">
        <authorList>
            <person name="Kim Y.B."/>
            <person name="Roh S.W."/>
        </authorList>
    </citation>
    <scope>NUCLEOTIDE SEQUENCE [LARGE SCALE GENOMIC DNA]</scope>
    <source>
        <strain evidence="6 7">DSM 103574</strain>
    </source>
</reference>
<dbReference type="RefSeq" id="WP_163067750.1">
    <property type="nucleotide sequence ID" value="NZ_CP048649.1"/>
</dbReference>
<keyword evidence="4" id="KW-0862">Zinc</keyword>
<keyword evidence="3" id="KW-0479">Metal-binding</keyword>